<dbReference type="EMBL" id="CALNXI010000799">
    <property type="protein sequence ID" value="CAH3140287.1"/>
    <property type="molecule type" value="Genomic_DNA"/>
</dbReference>
<comment type="caution">
    <text evidence="2">The sequence shown here is derived from an EMBL/GenBank/DDBJ whole genome shotgun (WGS) entry which is preliminary data.</text>
</comment>
<evidence type="ECO:0000313" key="3">
    <source>
        <dbReference type="Proteomes" id="UP001159427"/>
    </source>
</evidence>
<sequence length="89" mass="10086">CHPSQILTNQKRQLTGNASHPSTVRNRTTNPGNANVQVGGNRNSSWGLKCLRHGQTRRSRIQPGSKDDKRTWSYPLLSSHVVWKLLLWT</sequence>
<feature type="region of interest" description="Disordered" evidence="1">
    <location>
        <begin position="1"/>
        <end position="48"/>
    </location>
</feature>
<organism evidence="2 3">
    <name type="scientific">Porites evermanni</name>
    <dbReference type="NCBI Taxonomy" id="104178"/>
    <lineage>
        <taxon>Eukaryota</taxon>
        <taxon>Metazoa</taxon>
        <taxon>Cnidaria</taxon>
        <taxon>Anthozoa</taxon>
        <taxon>Hexacorallia</taxon>
        <taxon>Scleractinia</taxon>
        <taxon>Fungiina</taxon>
        <taxon>Poritidae</taxon>
        <taxon>Porites</taxon>
    </lineage>
</organism>
<gene>
    <name evidence="2" type="ORF">PEVE_00041655</name>
</gene>
<accession>A0ABN8PBE5</accession>
<feature type="compositionally biased region" description="Polar residues" evidence="1">
    <location>
        <begin position="1"/>
        <end position="46"/>
    </location>
</feature>
<protein>
    <submittedName>
        <fullName evidence="2">Uncharacterized protein</fullName>
    </submittedName>
</protein>
<name>A0ABN8PBE5_9CNID</name>
<reference evidence="2 3" key="1">
    <citation type="submission" date="2022-05" db="EMBL/GenBank/DDBJ databases">
        <authorList>
            <consortium name="Genoscope - CEA"/>
            <person name="William W."/>
        </authorList>
    </citation>
    <scope>NUCLEOTIDE SEQUENCE [LARGE SCALE GENOMIC DNA]</scope>
</reference>
<proteinExistence type="predicted"/>
<evidence type="ECO:0000256" key="1">
    <source>
        <dbReference type="SAM" id="MobiDB-lite"/>
    </source>
</evidence>
<keyword evidence="3" id="KW-1185">Reference proteome</keyword>
<feature type="non-terminal residue" evidence="2">
    <location>
        <position position="1"/>
    </location>
</feature>
<dbReference type="Proteomes" id="UP001159427">
    <property type="component" value="Unassembled WGS sequence"/>
</dbReference>
<evidence type="ECO:0000313" key="2">
    <source>
        <dbReference type="EMBL" id="CAH3140287.1"/>
    </source>
</evidence>